<evidence type="ECO:0000259" key="2">
    <source>
        <dbReference type="Pfam" id="PF07632"/>
    </source>
</evidence>
<keyword evidence="4" id="KW-1185">Reference proteome</keyword>
<dbReference type="RefSeq" id="WP_154767136.1">
    <property type="nucleotide sequence ID" value="NZ_WLYK01000001.1"/>
</dbReference>
<sequence>MTFRRRDFLRGAAAVTGAGALAAVGGTAAAVVPEAAPADASGPAHASARPRVLVSTDIGGSDPDDFQSMVHLLLSAHRLDLEGLVSSPWGAGRASDILTVIAEYEKDFPNLRTYSPEYPTPAALRAITKQGALDLATGPTGLGRPTEGSKWIVRCARSRDRRPLHVLVWGGIEDLAQALHDAPDIVDRIKVFYIGGPNKLWSVNAYNYVETKHPRLWMIESNSAYRGFFTGGDQTGEWANDSFITTHVAGHGALGAFFATQLGGVKMGDTPSVVRLFNGNGNPLYPSWGGRYVPIWDGRKSAFDRLTTEDDLVEAYGVIEWTLRAPRGYSSKDSTRFVVDNRTGGPFPDGVLDGNRLRFRYSPRDPRTMPIRVESTHPDLNGLQGAFTATAPPAGRWTVPSRTHPRWFADDQDPIYAEGLWQGAKSVSQWRVEYLRDFATLLDRCLGPKA</sequence>
<dbReference type="GO" id="GO:0016799">
    <property type="term" value="F:hydrolase activity, hydrolyzing N-glycosyl compounds"/>
    <property type="evidence" value="ECO:0007669"/>
    <property type="project" value="InterPro"/>
</dbReference>
<comment type="caution">
    <text evidence="3">The sequence shown here is derived from an EMBL/GenBank/DDBJ whole genome shotgun (WGS) entry which is preliminary data.</text>
</comment>
<feature type="domain" description="Cellulose-binding Sde182 nucleoside hydrolase-like" evidence="2">
    <location>
        <begin position="51"/>
        <end position="292"/>
    </location>
</feature>
<evidence type="ECO:0000313" key="4">
    <source>
        <dbReference type="Proteomes" id="UP000460221"/>
    </source>
</evidence>
<dbReference type="SUPFAM" id="SSF53590">
    <property type="entry name" value="Nucleoside hydrolase"/>
    <property type="match status" value="1"/>
</dbReference>
<name>A0A7K1FIY8_9ACTN</name>
<accession>A0A7K1FIY8</accession>
<dbReference type="InterPro" id="IPR011483">
    <property type="entry name" value="Sde182_NH-like"/>
</dbReference>
<proteinExistence type="predicted"/>
<reference evidence="3 4" key="1">
    <citation type="submission" date="2019-11" db="EMBL/GenBank/DDBJ databases">
        <authorList>
            <person name="Jiang L.-Q."/>
        </authorList>
    </citation>
    <scope>NUCLEOTIDE SEQUENCE [LARGE SCALE GENOMIC DNA]</scope>
    <source>
        <strain evidence="3 4">YIM 132087</strain>
    </source>
</reference>
<protein>
    <submittedName>
        <fullName evidence="3">DUF1593 domain-containing protein</fullName>
    </submittedName>
</protein>
<dbReference type="Proteomes" id="UP000460221">
    <property type="component" value="Unassembled WGS sequence"/>
</dbReference>
<dbReference type="Pfam" id="PF07632">
    <property type="entry name" value="Sde182_NH-like"/>
    <property type="match status" value="1"/>
</dbReference>
<dbReference type="InterPro" id="IPR036452">
    <property type="entry name" value="Ribo_hydro-like"/>
</dbReference>
<evidence type="ECO:0000256" key="1">
    <source>
        <dbReference type="SAM" id="SignalP"/>
    </source>
</evidence>
<evidence type="ECO:0000313" key="3">
    <source>
        <dbReference type="EMBL" id="MTD13243.1"/>
    </source>
</evidence>
<organism evidence="3 4">
    <name type="scientific">Nakamurella alba</name>
    <dbReference type="NCBI Taxonomy" id="2665158"/>
    <lineage>
        <taxon>Bacteria</taxon>
        <taxon>Bacillati</taxon>
        <taxon>Actinomycetota</taxon>
        <taxon>Actinomycetes</taxon>
        <taxon>Nakamurellales</taxon>
        <taxon>Nakamurellaceae</taxon>
        <taxon>Nakamurella</taxon>
    </lineage>
</organism>
<dbReference type="AlphaFoldDB" id="A0A7K1FIY8"/>
<feature type="signal peptide" evidence="1">
    <location>
        <begin position="1"/>
        <end position="22"/>
    </location>
</feature>
<feature type="chain" id="PRO_5039643018" evidence="1">
    <location>
        <begin position="23"/>
        <end position="450"/>
    </location>
</feature>
<keyword evidence="1" id="KW-0732">Signal</keyword>
<dbReference type="EMBL" id="WLYK01000001">
    <property type="protein sequence ID" value="MTD13243.1"/>
    <property type="molecule type" value="Genomic_DNA"/>
</dbReference>
<gene>
    <name evidence="3" type="ORF">GIS00_04685</name>
</gene>
<dbReference type="Gene3D" id="3.90.245.10">
    <property type="entry name" value="Ribonucleoside hydrolase-like"/>
    <property type="match status" value="1"/>
</dbReference>
<dbReference type="PROSITE" id="PS51318">
    <property type="entry name" value="TAT"/>
    <property type="match status" value="1"/>
</dbReference>
<dbReference type="InterPro" id="IPR006311">
    <property type="entry name" value="TAT_signal"/>
</dbReference>